<reference evidence="3 4" key="1">
    <citation type="submission" date="2018-08" db="EMBL/GenBank/DDBJ databases">
        <title>Recombination of ecologically and evolutionarily significant loci maintains genetic cohesion in the Pseudomonas syringae species complex.</title>
        <authorList>
            <person name="Dillon M."/>
            <person name="Thakur S."/>
            <person name="Almeida R.N.D."/>
            <person name="Weir B.S."/>
            <person name="Guttman D.S."/>
        </authorList>
    </citation>
    <scope>NUCLEOTIDE SEQUENCE [LARGE SCALE GENOMIC DNA]</scope>
    <source>
        <strain evidence="3 4">ICMP 4388</strain>
    </source>
</reference>
<accession>A0A0Q0DSN4</accession>
<proteinExistence type="predicted"/>
<comment type="caution">
    <text evidence="3">The sequence shown here is derived from an EMBL/GenBank/DDBJ whole genome shotgun (WGS) entry which is preliminary data.</text>
</comment>
<organism evidence="3 4">
    <name type="scientific">Pseudomonas syringae pv. aptata</name>
    <dbReference type="NCBI Taxonomy" id="83167"/>
    <lineage>
        <taxon>Bacteria</taxon>
        <taxon>Pseudomonadati</taxon>
        <taxon>Pseudomonadota</taxon>
        <taxon>Gammaproteobacteria</taxon>
        <taxon>Pseudomonadales</taxon>
        <taxon>Pseudomonadaceae</taxon>
        <taxon>Pseudomonas</taxon>
        <taxon>Pseudomonas syringae</taxon>
    </lineage>
</organism>
<dbReference type="SUPFAM" id="SSF48403">
    <property type="entry name" value="Ankyrin repeat"/>
    <property type="match status" value="1"/>
</dbReference>
<feature type="transmembrane region" description="Helical" evidence="1">
    <location>
        <begin position="347"/>
        <end position="368"/>
    </location>
</feature>
<sequence length="409" mass="45079">MNEGRDTAILFALIKQGMTLPMTEQKIYGVEGESEDFRVAVASAQRTFRFFWREMSWERRRIVKALDLAAVKVSFTTDSADPDSPSVENMWVTDVDFDGLTLSGILMNEPVWVSSINAGDPVSVSLDRLNDWVYVFGGRAFGGFTIDALRSGMSAAERVEHDEAWGLDFGEAGTVMLVPPAEGKSPVCFTRALDSASDKRALNKLERLEHPMGLNAQGAVEEGLRDDPGLATDYDDSGWQMIHRETLAGNCNFVATLLYMGADSAATNSNGHDVLTLARIAGWPRTIELLEGDRSNLEKHVQRRGFPAWPIGLTMAVIGVVGLYFAALSQSTGSLIVRNDSLLSTGLFIALVWFLGQGLILCTGPWYFRLRERTPIWGKARALDLLAMLIGVLLAFFQHDHLGNYLHSL</sequence>
<evidence type="ECO:0000313" key="3">
    <source>
        <dbReference type="EMBL" id="RMO70835.1"/>
    </source>
</evidence>
<dbReference type="InterPro" id="IPR036770">
    <property type="entry name" value="Ankyrin_rpt-contain_sf"/>
</dbReference>
<dbReference type="EMBL" id="RBPX01000061">
    <property type="protein sequence ID" value="RMO70835.1"/>
    <property type="molecule type" value="Genomic_DNA"/>
</dbReference>
<evidence type="ECO:0000256" key="1">
    <source>
        <dbReference type="SAM" id="Phobius"/>
    </source>
</evidence>
<feature type="transmembrane region" description="Helical" evidence="1">
    <location>
        <begin position="306"/>
        <end position="327"/>
    </location>
</feature>
<dbReference type="Proteomes" id="UP000274541">
    <property type="component" value="Unassembled WGS sequence"/>
</dbReference>
<dbReference type="InterPro" id="IPR018756">
    <property type="entry name" value="DUF2314"/>
</dbReference>
<protein>
    <recommendedName>
        <fullName evidence="2">DUF2314 domain-containing protein</fullName>
    </recommendedName>
</protein>
<feature type="domain" description="DUF2314" evidence="2">
    <location>
        <begin position="37"/>
        <end position="169"/>
    </location>
</feature>
<evidence type="ECO:0000313" key="4">
    <source>
        <dbReference type="Proteomes" id="UP000274541"/>
    </source>
</evidence>
<keyword evidence="1" id="KW-1133">Transmembrane helix</keyword>
<feature type="transmembrane region" description="Helical" evidence="1">
    <location>
        <begin position="380"/>
        <end position="399"/>
    </location>
</feature>
<dbReference type="RefSeq" id="WP_004403916.1">
    <property type="nucleotide sequence ID" value="NZ_JBPDUV010000001.1"/>
</dbReference>
<dbReference type="Pfam" id="PF10077">
    <property type="entry name" value="DUF2314"/>
    <property type="match status" value="1"/>
</dbReference>
<keyword evidence="1" id="KW-0472">Membrane</keyword>
<keyword evidence="1" id="KW-0812">Transmembrane</keyword>
<dbReference type="AlphaFoldDB" id="A0A0Q0DSN4"/>
<evidence type="ECO:0000259" key="2">
    <source>
        <dbReference type="Pfam" id="PF10077"/>
    </source>
</evidence>
<gene>
    <name evidence="3" type="ORF">ALQ37_100574</name>
</gene>
<name>A0A0Q0DSN4_PSEAP</name>